<name>A0A0J7MR59_LASNI</name>
<accession>A0A0J7MR59</accession>
<sequence length="113" mass="13296">MVNHHELEWEDGTVAYSMAKQLITTAVVEDYDKRQCIVYVKGLEKQEWLADILDDDARAKLIIKTLDADYNDIESLNNLDVKNTIRCGKHVKHCALQNVFKIYNWWSQRQKEL</sequence>
<evidence type="ECO:0000313" key="2">
    <source>
        <dbReference type="Proteomes" id="UP000036403"/>
    </source>
</evidence>
<evidence type="ECO:0000313" key="1">
    <source>
        <dbReference type="EMBL" id="KMQ83030.1"/>
    </source>
</evidence>
<gene>
    <name evidence="1" type="ORF">RF55_21144</name>
</gene>
<protein>
    <submittedName>
        <fullName evidence="1">Uncharacterized protein</fullName>
    </submittedName>
</protein>
<organism evidence="1 2">
    <name type="scientific">Lasius niger</name>
    <name type="common">Black garden ant</name>
    <dbReference type="NCBI Taxonomy" id="67767"/>
    <lineage>
        <taxon>Eukaryota</taxon>
        <taxon>Metazoa</taxon>
        <taxon>Ecdysozoa</taxon>
        <taxon>Arthropoda</taxon>
        <taxon>Hexapoda</taxon>
        <taxon>Insecta</taxon>
        <taxon>Pterygota</taxon>
        <taxon>Neoptera</taxon>
        <taxon>Endopterygota</taxon>
        <taxon>Hymenoptera</taxon>
        <taxon>Apocrita</taxon>
        <taxon>Aculeata</taxon>
        <taxon>Formicoidea</taxon>
        <taxon>Formicidae</taxon>
        <taxon>Formicinae</taxon>
        <taxon>Lasius</taxon>
        <taxon>Lasius</taxon>
    </lineage>
</organism>
<keyword evidence="2" id="KW-1185">Reference proteome</keyword>
<dbReference type="Proteomes" id="UP000036403">
    <property type="component" value="Unassembled WGS sequence"/>
</dbReference>
<comment type="caution">
    <text evidence="1">The sequence shown here is derived from an EMBL/GenBank/DDBJ whole genome shotgun (WGS) entry which is preliminary data.</text>
</comment>
<dbReference type="OrthoDB" id="7554101at2759"/>
<proteinExistence type="predicted"/>
<dbReference type="PaxDb" id="67767-A0A0J7MR59"/>
<dbReference type="EMBL" id="LBMM01021666">
    <property type="protein sequence ID" value="KMQ83030.1"/>
    <property type="molecule type" value="Genomic_DNA"/>
</dbReference>
<reference evidence="1 2" key="1">
    <citation type="submission" date="2015-04" db="EMBL/GenBank/DDBJ databases">
        <title>Lasius niger genome sequencing.</title>
        <authorList>
            <person name="Konorov E.A."/>
            <person name="Nikitin M.A."/>
            <person name="Kirill M.V."/>
            <person name="Chang P."/>
        </authorList>
    </citation>
    <scope>NUCLEOTIDE SEQUENCE [LARGE SCALE GENOMIC DNA]</scope>
    <source>
        <tissue evidence="1">Whole</tissue>
    </source>
</reference>
<dbReference type="AlphaFoldDB" id="A0A0J7MR59"/>